<keyword evidence="4 12" id="KW-0032">Aminotransferase</keyword>
<comment type="catalytic activity">
    <reaction evidence="10 12">
        <text>4-(phosphooxy)-L-threonine + 2-oxoglutarate = (R)-3-hydroxy-2-oxo-4-phosphooxybutanoate + L-glutamate</text>
        <dbReference type="Rhea" id="RHEA:16573"/>
        <dbReference type="ChEBI" id="CHEBI:16810"/>
        <dbReference type="ChEBI" id="CHEBI:29985"/>
        <dbReference type="ChEBI" id="CHEBI:58452"/>
        <dbReference type="ChEBI" id="CHEBI:58538"/>
        <dbReference type="EC" id="2.6.1.52"/>
    </reaction>
</comment>
<sequence>MAMTTRVYNFGAGPSMLPEDILKEAQEEFLDWQNLGVSVLEVGHRSPEFSALLNHAEQSLRELLFIPSNYHVLFLGGAARTQFAMIPMNLLSPEEQAGYLVTGVWSHMALLEAQHLKKAYCIASDGDNGYKTIPEPRNWDIKENTSYVYYTPNETVNGVRFPYVPKTKEIPLIADMTSALLSEPVDVRNFGLIFAGAQKNIANAGLTIVIIRDDLLEKVPTPQVPTMLNYKIQAEHHSLYATSPVFNCYLADKMFDWLKAQGGVEEIYRLNCQKAAKLYQYLDNTDFYTTHVDPEVRSIVNVCFSLKNDKLENEFLQLAQLRGLYGLKGHRLVGGIRASLYNAMPMSGVDALIDFMSEFAKENS</sequence>
<dbReference type="Gene3D" id="3.90.1150.10">
    <property type="entry name" value="Aspartate Aminotransferase, domain 1"/>
    <property type="match status" value="1"/>
</dbReference>
<dbReference type="GO" id="GO:0008615">
    <property type="term" value="P:pyridoxine biosynthetic process"/>
    <property type="evidence" value="ECO:0007669"/>
    <property type="project" value="UniProtKB-UniRule"/>
</dbReference>
<keyword evidence="17" id="KW-1185">Reference proteome</keyword>
<feature type="binding site" evidence="12">
    <location>
        <position position="198"/>
    </location>
    <ligand>
        <name>pyridoxal 5'-phosphate</name>
        <dbReference type="ChEBI" id="CHEBI:597326"/>
    </ligand>
</feature>
<name>A0A377GKR0_9GAMM</name>
<accession>A0A377GKR0</accession>
<dbReference type="AlphaFoldDB" id="A0A377GKR0"/>
<evidence type="ECO:0000259" key="14">
    <source>
        <dbReference type="Pfam" id="PF00266"/>
    </source>
</evidence>
<evidence type="ECO:0000313" key="17">
    <source>
        <dbReference type="Proteomes" id="UP000186808"/>
    </source>
</evidence>
<comment type="caution">
    <text evidence="12">Lacks conserved residue(s) required for the propagation of feature annotation.</text>
</comment>
<evidence type="ECO:0000256" key="8">
    <source>
        <dbReference type="ARBA" id="ARBA00023096"/>
    </source>
</evidence>
<evidence type="ECO:0000256" key="13">
    <source>
        <dbReference type="RuleBase" id="RU004505"/>
    </source>
</evidence>
<comment type="cofactor">
    <cofactor evidence="12">
        <name>pyridoxal 5'-phosphate</name>
        <dbReference type="ChEBI" id="CHEBI:597326"/>
    </cofactor>
    <text evidence="12">Binds 1 pyridoxal phosphate per subunit.</text>
</comment>
<dbReference type="PIRSF" id="PIRSF000525">
    <property type="entry name" value="SerC"/>
    <property type="match status" value="1"/>
</dbReference>
<feature type="domain" description="Aminotransferase class V" evidence="14">
    <location>
        <begin position="7"/>
        <end position="352"/>
    </location>
</feature>
<reference evidence="16 18" key="2">
    <citation type="submission" date="2018-06" db="EMBL/GenBank/DDBJ databases">
        <authorList>
            <consortium name="Pathogen Informatics"/>
            <person name="Doyle S."/>
        </authorList>
    </citation>
    <scope>NUCLEOTIDE SEQUENCE [LARGE SCALE GENOMIC DNA]</scope>
    <source>
        <strain evidence="16 18">NCTC11401</strain>
    </source>
</reference>
<dbReference type="FunFam" id="3.90.1150.10:FF:000006">
    <property type="entry name" value="Phosphoserine aminotransferase"/>
    <property type="match status" value="1"/>
</dbReference>
<comment type="subcellular location">
    <subcellularLocation>
        <location evidence="12">Cytoplasm</location>
    </subcellularLocation>
</comment>
<comment type="pathway">
    <text evidence="2 12 13">Amino-acid biosynthesis; L-serine biosynthesis; L-serine from 3-phospho-D-glycerate: step 2/3.</text>
</comment>
<reference evidence="15 17" key="1">
    <citation type="submission" date="2017-01" db="EMBL/GenBank/DDBJ databases">
        <authorList>
            <person name="Varghese N."/>
            <person name="Submissions S."/>
        </authorList>
    </citation>
    <scope>NUCLEOTIDE SEQUENCE [LARGE SCALE GENOMIC DNA]</scope>
    <source>
        <strain evidence="15 17">ATCC 33342</strain>
    </source>
</reference>
<dbReference type="Proteomes" id="UP000254374">
    <property type="component" value="Unassembled WGS sequence"/>
</dbReference>
<dbReference type="PANTHER" id="PTHR43247">
    <property type="entry name" value="PHOSPHOSERINE AMINOTRANSFERASE"/>
    <property type="match status" value="1"/>
</dbReference>
<evidence type="ECO:0000313" key="18">
    <source>
        <dbReference type="Proteomes" id="UP000254374"/>
    </source>
</evidence>
<dbReference type="GO" id="GO:0005737">
    <property type="term" value="C:cytoplasm"/>
    <property type="evidence" value="ECO:0007669"/>
    <property type="project" value="UniProtKB-SubCell"/>
</dbReference>
<evidence type="ECO:0000256" key="1">
    <source>
        <dbReference type="ARBA" id="ARBA00004915"/>
    </source>
</evidence>
<feature type="binding site" evidence="12">
    <location>
        <position position="45"/>
    </location>
    <ligand>
        <name>L-glutamate</name>
        <dbReference type="ChEBI" id="CHEBI:29985"/>
    </ligand>
</feature>
<feature type="modified residue" description="N6-(pyridoxal phosphate)lysine" evidence="12">
    <location>
        <position position="199"/>
    </location>
</feature>
<comment type="similarity">
    <text evidence="3 12">Belongs to the class-V pyridoxal-phosphate-dependent aminotransferase family. SerC subfamily.</text>
</comment>
<organism evidence="16 18">
    <name type="scientific">Fluoribacter gormanii</name>
    <dbReference type="NCBI Taxonomy" id="464"/>
    <lineage>
        <taxon>Bacteria</taxon>
        <taxon>Pseudomonadati</taxon>
        <taxon>Pseudomonadota</taxon>
        <taxon>Gammaproteobacteria</taxon>
        <taxon>Legionellales</taxon>
        <taxon>Legionellaceae</taxon>
        <taxon>Fluoribacter</taxon>
    </lineage>
</organism>
<dbReference type="NCBIfam" id="NF003764">
    <property type="entry name" value="PRK05355.1"/>
    <property type="match status" value="1"/>
</dbReference>
<feature type="binding site" evidence="12">
    <location>
        <position position="155"/>
    </location>
    <ligand>
        <name>pyridoxal 5'-phosphate</name>
        <dbReference type="ChEBI" id="CHEBI:597326"/>
    </ligand>
</feature>
<comment type="catalytic activity">
    <reaction evidence="11 12 13">
        <text>O-phospho-L-serine + 2-oxoglutarate = 3-phosphooxypyruvate + L-glutamate</text>
        <dbReference type="Rhea" id="RHEA:14329"/>
        <dbReference type="ChEBI" id="CHEBI:16810"/>
        <dbReference type="ChEBI" id="CHEBI:18110"/>
        <dbReference type="ChEBI" id="CHEBI:29985"/>
        <dbReference type="ChEBI" id="CHEBI:57524"/>
        <dbReference type="EC" id="2.6.1.52"/>
    </reaction>
</comment>
<evidence type="ECO:0000313" key="15">
    <source>
        <dbReference type="EMBL" id="SIQ76738.1"/>
    </source>
</evidence>
<dbReference type="SUPFAM" id="SSF53383">
    <property type="entry name" value="PLP-dependent transferases"/>
    <property type="match status" value="1"/>
</dbReference>
<proteinExistence type="inferred from homology"/>
<comment type="function">
    <text evidence="12">Catalyzes the reversible conversion of 3-phosphohydroxypyruvate to phosphoserine and of 3-hydroxy-2-oxo-4-phosphonooxybutanoate to phosphohydroxythreonine.</text>
</comment>
<evidence type="ECO:0000256" key="11">
    <source>
        <dbReference type="ARBA" id="ARBA00049007"/>
    </source>
</evidence>
<dbReference type="Pfam" id="PF00266">
    <property type="entry name" value="Aminotran_5"/>
    <property type="match status" value="1"/>
</dbReference>
<dbReference type="EMBL" id="FTNL01000003">
    <property type="protein sequence ID" value="SIQ76738.1"/>
    <property type="molecule type" value="Genomic_DNA"/>
</dbReference>
<evidence type="ECO:0000256" key="5">
    <source>
        <dbReference type="ARBA" id="ARBA00022605"/>
    </source>
</evidence>
<dbReference type="InterPro" id="IPR015422">
    <property type="entry name" value="PyrdxlP-dep_Trfase_small"/>
</dbReference>
<dbReference type="NCBIfam" id="TIGR01364">
    <property type="entry name" value="serC_1"/>
    <property type="match status" value="1"/>
</dbReference>
<evidence type="ECO:0000256" key="2">
    <source>
        <dbReference type="ARBA" id="ARBA00005099"/>
    </source>
</evidence>
<feature type="binding site" evidence="12">
    <location>
        <begin position="79"/>
        <end position="80"/>
    </location>
    <ligand>
        <name>pyridoxal 5'-phosphate</name>
        <dbReference type="ChEBI" id="CHEBI:597326"/>
    </ligand>
</feature>
<dbReference type="EC" id="2.6.1.52" evidence="12"/>
<keyword evidence="12" id="KW-0963">Cytoplasm</keyword>
<dbReference type="PANTHER" id="PTHR43247:SF1">
    <property type="entry name" value="PHOSPHOSERINE AMINOTRANSFERASE"/>
    <property type="match status" value="1"/>
</dbReference>
<dbReference type="InterPro" id="IPR022278">
    <property type="entry name" value="Pser_aminoTfrase"/>
</dbReference>
<dbReference type="Gene3D" id="3.40.640.10">
    <property type="entry name" value="Type I PLP-dependent aspartate aminotransferase-like (Major domain)"/>
    <property type="match status" value="1"/>
</dbReference>
<dbReference type="UniPathway" id="UPA00135">
    <property type="reaction ID" value="UER00197"/>
</dbReference>
<evidence type="ECO:0000256" key="10">
    <source>
        <dbReference type="ARBA" id="ARBA00047630"/>
    </source>
</evidence>
<dbReference type="PROSITE" id="PS00595">
    <property type="entry name" value="AA_TRANSFER_CLASS_5"/>
    <property type="match status" value="1"/>
</dbReference>
<keyword evidence="8 12" id="KW-0664">Pyridoxine biosynthesis</keyword>
<evidence type="ECO:0000256" key="3">
    <source>
        <dbReference type="ARBA" id="ARBA00006904"/>
    </source>
</evidence>
<keyword evidence="9 12" id="KW-0718">Serine biosynthesis</keyword>
<feature type="binding site" evidence="12">
    <location>
        <position position="175"/>
    </location>
    <ligand>
        <name>pyridoxal 5'-phosphate</name>
        <dbReference type="ChEBI" id="CHEBI:597326"/>
    </ligand>
</feature>
<dbReference type="GO" id="GO:0030170">
    <property type="term" value="F:pyridoxal phosphate binding"/>
    <property type="evidence" value="ECO:0007669"/>
    <property type="project" value="UniProtKB-UniRule"/>
</dbReference>
<keyword evidence="5 12" id="KW-0028">Amino-acid biosynthesis</keyword>
<comment type="pathway">
    <text evidence="1 12">Cofactor biosynthesis; pyridoxine 5'-phosphate biosynthesis; pyridoxine 5'-phosphate from D-erythrose 4-phosphate: step 3/5.</text>
</comment>
<dbReference type="GO" id="GO:0004648">
    <property type="term" value="F:O-phospho-L-serine:2-oxoglutarate aminotransferase activity"/>
    <property type="evidence" value="ECO:0007669"/>
    <property type="project" value="UniProtKB-UniRule"/>
</dbReference>
<dbReference type="EMBL" id="UGGV01000001">
    <property type="protein sequence ID" value="STO24922.1"/>
    <property type="molecule type" value="Genomic_DNA"/>
</dbReference>
<evidence type="ECO:0000256" key="4">
    <source>
        <dbReference type="ARBA" id="ARBA00022576"/>
    </source>
</evidence>
<dbReference type="GO" id="GO:0006564">
    <property type="term" value="P:L-serine biosynthetic process"/>
    <property type="evidence" value="ECO:0007669"/>
    <property type="project" value="UniProtKB-UniRule"/>
</dbReference>
<evidence type="ECO:0000256" key="9">
    <source>
        <dbReference type="ARBA" id="ARBA00023299"/>
    </source>
</evidence>
<dbReference type="FunFam" id="3.40.640.10:FF:000010">
    <property type="entry name" value="Phosphoserine aminotransferase"/>
    <property type="match status" value="1"/>
</dbReference>
<evidence type="ECO:0000256" key="12">
    <source>
        <dbReference type="HAMAP-Rule" id="MF_00160"/>
    </source>
</evidence>
<evidence type="ECO:0000313" key="16">
    <source>
        <dbReference type="EMBL" id="STO24922.1"/>
    </source>
</evidence>
<dbReference type="InterPro" id="IPR015421">
    <property type="entry name" value="PyrdxlP-dep_Trfase_major"/>
</dbReference>
<protein>
    <recommendedName>
        <fullName evidence="12">Phosphoserine aminotransferase</fullName>
        <ecNumber evidence="12">2.6.1.52</ecNumber>
    </recommendedName>
    <alternativeName>
        <fullName evidence="12">Phosphohydroxythreonine aminotransferase</fullName>
        <shortName evidence="12">PSAT</shortName>
    </alternativeName>
</protein>
<dbReference type="Proteomes" id="UP000186808">
    <property type="component" value="Unassembled WGS sequence"/>
</dbReference>
<evidence type="ECO:0000256" key="6">
    <source>
        <dbReference type="ARBA" id="ARBA00022679"/>
    </source>
</evidence>
<dbReference type="UniPathway" id="UPA00244">
    <property type="reaction ID" value="UER00311"/>
</dbReference>
<dbReference type="InterPro" id="IPR000192">
    <property type="entry name" value="Aminotrans_V_dom"/>
</dbReference>
<comment type="subunit">
    <text evidence="12">Homodimer.</text>
</comment>
<feature type="binding site" evidence="12">
    <location>
        <position position="105"/>
    </location>
    <ligand>
        <name>pyridoxal 5'-phosphate</name>
        <dbReference type="ChEBI" id="CHEBI:597326"/>
    </ligand>
</feature>
<dbReference type="InterPro" id="IPR015424">
    <property type="entry name" value="PyrdxlP-dep_Trfase"/>
</dbReference>
<keyword evidence="7 12" id="KW-0663">Pyridoxal phosphate</keyword>
<evidence type="ECO:0000256" key="7">
    <source>
        <dbReference type="ARBA" id="ARBA00022898"/>
    </source>
</evidence>
<dbReference type="HAMAP" id="MF_00160">
    <property type="entry name" value="SerC_aminotrans_5"/>
    <property type="match status" value="1"/>
</dbReference>
<gene>
    <name evidence="16" type="primary">serC_2</name>
    <name evidence="12" type="synonym">serC</name>
    <name evidence="16" type="ORF">NCTC11401_01740</name>
    <name evidence="15" type="ORF">SAMN05421777_10330</name>
</gene>
<keyword evidence="6 12" id="KW-0808">Transferase</keyword>
<dbReference type="InterPro" id="IPR020578">
    <property type="entry name" value="Aminotrans_V_PyrdxlP_BS"/>
</dbReference>
<dbReference type="STRING" id="464.Lgor_2692"/>